<accession>A0A239NFN4</accession>
<sequence length="255" mass="26378">MGNIGWLGQTVLIGAGTLAAAGAVTALLLVSADSSGPTEAVAERKAGARVLPRNSPAQLALVRACMVGDPLVQAPVDGDPVNPQRVSGPGTAVSDFRVLAESARDARGRTVWLGSGTAHRLCALDRSGKPSRNDRAPNQSAGVWGVPLTMAPDRVIYDHTGSGDLRFDDPASGRGWELHIAGRVAPGGTRITFTGSDGRSVQAPVTDRFFVLRRSGDGTDVPTPGGGVVDVTVKVYDGDRVVKEYSTQVDAAIMG</sequence>
<dbReference type="AlphaFoldDB" id="A0A239NFN4"/>
<protein>
    <submittedName>
        <fullName evidence="2">Uncharacterized protein</fullName>
    </submittedName>
</protein>
<dbReference type="EMBL" id="FZOR01000040">
    <property type="protein sequence ID" value="SNT53303.1"/>
    <property type="molecule type" value="Genomic_DNA"/>
</dbReference>
<dbReference type="RefSeq" id="WP_089329709.1">
    <property type="nucleotide sequence ID" value="NZ_FZOR01000040.1"/>
</dbReference>
<dbReference type="Proteomes" id="UP000198318">
    <property type="component" value="Unassembled WGS sequence"/>
</dbReference>
<organism evidence="2 3">
    <name type="scientific">Actinomadura meyerae</name>
    <dbReference type="NCBI Taxonomy" id="240840"/>
    <lineage>
        <taxon>Bacteria</taxon>
        <taxon>Bacillati</taxon>
        <taxon>Actinomycetota</taxon>
        <taxon>Actinomycetes</taxon>
        <taxon>Streptosporangiales</taxon>
        <taxon>Thermomonosporaceae</taxon>
        <taxon>Actinomadura</taxon>
    </lineage>
</organism>
<keyword evidence="3" id="KW-1185">Reference proteome</keyword>
<feature type="transmembrane region" description="Helical" evidence="1">
    <location>
        <begin position="6"/>
        <end position="30"/>
    </location>
</feature>
<evidence type="ECO:0000313" key="2">
    <source>
        <dbReference type="EMBL" id="SNT53303.1"/>
    </source>
</evidence>
<evidence type="ECO:0000313" key="3">
    <source>
        <dbReference type="Proteomes" id="UP000198318"/>
    </source>
</evidence>
<evidence type="ECO:0000256" key="1">
    <source>
        <dbReference type="SAM" id="Phobius"/>
    </source>
</evidence>
<keyword evidence="1" id="KW-0812">Transmembrane</keyword>
<gene>
    <name evidence="2" type="ORF">SAMN05443665_104015</name>
</gene>
<keyword evidence="1" id="KW-0472">Membrane</keyword>
<proteinExistence type="predicted"/>
<dbReference type="OrthoDB" id="3467565at2"/>
<reference evidence="2 3" key="1">
    <citation type="submission" date="2017-06" db="EMBL/GenBank/DDBJ databases">
        <authorList>
            <person name="Kim H.J."/>
            <person name="Triplett B.A."/>
        </authorList>
    </citation>
    <scope>NUCLEOTIDE SEQUENCE [LARGE SCALE GENOMIC DNA]</scope>
    <source>
        <strain evidence="2 3">DSM 44715</strain>
    </source>
</reference>
<keyword evidence="1" id="KW-1133">Transmembrane helix</keyword>
<name>A0A239NFN4_9ACTN</name>